<dbReference type="KEGG" id="cput:CONPUDRAFT_164547"/>
<protein>
    <submittedName>
        <fullName evidence="2">Uncharacterized protein</fullName>
    </submittedName>
</protein>
<dbReference type="GeneID" id="19205158"/>
<name>A0A5M3MRQ0_CONPW</name>
<comment type="caution">
    <text evidence="2">The sequence shown here is derived from an EMBL/GenBank/DDBJ whole genome shotgun (WGS) entry which is preliminary data.</text>
</comment>
<dbReference type="RefSeq" id="XP_007767653.1">
    <property type="nucleotide sequence ID" value="XM_007769463.1"/>
</dbReference>
<feature type="compositionally biased region" description="Acidic residues" evidence="1">
    <location>
        <begin position="342"/>
        <end position="374"/>
    </location>
</feature>
<feature type="region of interest" description="Disordered" evidence="1">
    <location>
        <begin position="330"/>
        <end position="446"/>
    </location>
</feature>
<feature type="compositionally biased region" description="Low complexity" evidence="1">
    <location>
        <begin position="375"/>
        <end position="391"/>
    </location>
</feature>
<keyword evidence="3" id="KW-1185">Reference proteome</keyword>
<evidence type="ECO:0000313" key="2">
    <source>
        <dbReference type="EMBL" id="EIW81770.1"/>
    </source>
</evidence>
<accession>A0A5M3MRQ0</accession>
<dbReference type="AlphaFoldDB" id="A0A5M3MRQ0"/>
<organism evidence="2 3">
    <name type="scientific">Coniophora puteana (strain RWD-64-598)</name>
    <name type="common">Brown rot fungus</name>
    <dbReference type="NCBI Taxonomy" id="741705"/>
    <lineage>
        <taxon>Eukaryota</taxon>
        <taxon>Fungi</taxon>
        <taxon>Dikarya</taxon>
        <taxon>Basidiomycota</taxon>
        <taxon>Agaricomycotina</taxon>
        <taxon>Agaricomycetes</taxon>
        <taxon>Agaricomycetidae</taxon>
        <taxon>Boletales</taxon>
        <taxon>Coniophorineae</taxon>
        <taxon>Coniophoraceae</taxon>
        <taxon>Coniophora</taxon>
    </lineage>
</organism>
<feature type="compositionally biased region" description="Acidic residues" evidence="1">
    <location>
        <begin position="403"/>
        <end position="446"/>
    </location>
</feature>
<dbReference type="EMBL" id="JH711577">
    <property type="protein sequence ID" value="EIW81770.1"/>
    <property type="molecule type" value="Genomic_DNA"/>
</dbReference>
<proteinExistence type="predicted"/>
<evidence type="ECO:0000256" key="1">
    <source>
        <dbReference type="SAM" id="MobiDB-lite"/>
    </source>
</evidence>
<sequence>MPSLTTIILDYSYAGVSYDVDNSTAWPRNPFPSIKYVHIENIDMGEAASLLSKMTSGSLVNVSVRSPYNTCSLRASEVISAIALAEHGTHNLENLRIGHTDEDEYSPTDSYVKQGDLLTIADLRPLYKFSSLNHLFIDVVCKMILHNQDLIELAEALPCLRSLSLNCSFGWQTRPEITFYGIFWLLHLCPELGNFGIVFDAEDLSSLDVGPDASTQYRLPPPSPPRDHSPLMLFVGDSTIADPYKVADVLSGIFHGLEGVSTSSRHNTLPDDVQWIKNRRWHSRRWQKVESLLKMRNYQKFKNFKSRAQRAKKDTKSRYSLEEGAYKHLAAYDDTSDGSSTSDEDDLEDDPDPWSEDEDGSDFVTDDSSSESDGDLGSYDSSADNGSGSDGQIHVYMKGKGSDDEDSDCEDSDYEESDDEDSDDEDSDDEDSGDEDTGDQITSEET</sequence>
<evidence type="ECO:0000313" key="3">
    <source>
        <dbReference type="Proteomes" id="UP000053558"/>
    </source>
</evidence>
<dbReference type="InterPro" id="IPR032675">
    <property type="entry name" value="LRR_dom_sf"/>
</dbReference>
<gene>
    <name evidence="2" type="ORF">CONPUDRAFT_164547</name>
</gene>
<reference evidence="3" key="1">
    <citation type="journal article" date="2012" name="Science">
        <title>The Paleozoic origin of enzymatic lignin decomposition reconstructed from 31 fungal genomes.</title>
        <authorList>
            <person name="Floudas D."/>
            <person name="Binder M."/>
            <person name="Riley R."/>
            <person name="Barry K."/>
            <person name="Blanchette R.A."/>
            <person name="Henrissat B."/>
            <person name="Martinez A.T."/>
            <person name="Otillar R."/>
            <person name="Spatafora J.W."/>
            <person name="Yadav J.S."/>
            <person name="Aerts A."/>
            <person name="Benoit I."/>
            <person name="Boyd A."/>
            <person name="Carlson A."/>
            <person name="Copeland A."/>
            <person name="Coutinho P.M."/>
            <person name="de Vries R.P."/>
            <person name="Ferreira P."/>
            <person name="Findley K."/>
            <person name="Foster B."/>
            <person name="Gaskell J."/>
            <person name="Glotzer D."/>
            <person name="Gorecki P."/>
            <person name="Heitman J."/>
            <person name="Hesse C."/>
            <person name="Hori C."/>
            <person name="Igarashi K."/>
            <person name="Jurgens J.A."/>
            <person name="Kallen N."/>
            <person name="Kersten P."/>
            <person name="Kohler A."/>
            <person name="Kuees U."/>
            <person name="Kumar T.K.A."/>
            <person name="Kuo A."/>
            <person name="LaButti K."/>
            <person name="Larrondo L.F."/>
            <person name="Lindquist E."/>
            <person name="Ling A."/>
            <person name="Lombard V."/>
            <person name="Lucas S."/>
            <person name="Lundell T."/>
            <person name="Martin R."/>
            <person name="McLaughlin D.J."/>
            <person name="Morgenstern I."/>
            <person name="Morin E."/>
            <person name="Murat C."/>
            <person name="Nagy L.G."/>
            <person name="Nolan M."/>
            <person name="Ohm R.A."/>
            <person name="Patyshakuliyeva A."/>
            <person name="Rokas A."/>
            <person name="Ruiz-Duenas F.J."/>
            <person name="Sabat G."/>
            <person name="Salamov A."/>
            <person name="Samejima M."/>
            <person name="Schmutz J."/>
            <person name="Slot J.C."/>
            <person name="St John F."/>
            <person name="Stenlid J."/>
            <person name="Sun H."/>
            <person name="Sun S."/>
            <person name="Syed K."/>
            <person name="Tsang A."/>
            <person name="Wiebenga A."/>
            <person name="Young D."/>
            <person name="Pisabarro A."/>
            <person name="Eastwood D.C."/>
            <person name="Martin F."/>
            <person name="Cullen D."/>
            <person name="Grigoriev I.V."/>
            <person name="Hibbett D.S."/>
        </authorList>
    </citation>
    <scope>NUCLEOTIDE SEQUENCE [LARGE SCALE GENOMIC DNA]</scope>
    <source>
        <strain evidence="3">RWD-64-598 SS2</strain>
    </source>
</reference>
<dbReference type="Proteomes" id="UP000053558">
    <property type="component" value="Unassembled WGS sequence"/>
</dbReference>
<dbReference type="Gene3D" id="3.80.10.10">
    <property type="entry name" value="Ribonuclease Inhibitor"/>
    <property type="match status" value="1"/>
</dbReference>